<accession>A0A484KRA8</accession>
<keyword evidence="2" id="KW-1185">Reference proteome</keyword>
<dbReference type="AlphaFoldDB" id="A0A484KRA8"/>
<evidence type="ECO:0000313" key="2">
    <source>
        <dbReference type="Proteomes" id="UP000595140"/>
    </source>
</evidence>
<evidence type="ECO:0000313" key="1">
    <source>
        <dbReference type="EMBL" id="VFQ68511.1"/>
    </source>
</evidence>
<protein>
    <submittedName>
        <fullName evidence="1">Uncharacterized protein</fullName>
    </submittedName>
</protein>
<dbReference type="Proteomes" id="UP000595140">
    <property type="component" value="Unassembled WGS sequence"/>
</dbReference>
<name>A0A484KRA8_9ASTE</name>
<organism evidence="1 2">
    <name type="scientific">Cuscuta campestris</name>
    <dbReference type="NCBI Taxonomy" id="132261"/>
    <lineage>
        <taxon>Eukaryota</taxon>
        <taxon>Viridiplantae</taxon>
        <taxon>Streptophyta</taxon>
        <taxon>Embryophyta</taxon>
        <taxon>Tracheophyta</taxon>
        <taxon>Spermatophyta</taxon>
        <taxon>Magnoliopsida</taxon>
        <taxon>eudicotyledons</taxon>
        <taxon>Gunneridae</taxon>
        <taxon>Pentapetalae</taxon>
        <taxon>asterids</taxon>
        <taxon>lamiids</taxon>
        <taxon>Solanales</taxon>
        <taxon>Convolvulaceae</taxon>
        <taxon>Cuscuteae</taxon>
        <taxon>Cuscuta</taxon>
        <taxon>Cuscuta subgen. Grammica</taxon>
        <taxon>Cuscuta sect. Cleistogrammica</taxon>
    </lineage>
</organism>
<proteinExistence type="predicted"/>
<dbReference type="EMBL" id="OOIL02000693">
    <property type="protein sequence ID" value="VFQ68511.1"/>
    <property type="molecule type" value="Genomic_DNA"/>
</dbReference>
<reference evidence="1 2" key="1">
    <citation type="submission" date="2018-04" db="EMBL/GenBank/DDBJ databases">
        <authorList>
            <person name="Vogel A."/>
        </authorList>
    </citation>
    <scope>NUCLEOTIDE SEQUENCE [LARGE SCALE GENOMIC DNA]</scope>
</reference>
<gene>
    <name evidence="1" type="ORF">CCAM_LOCUS10287</name>
</gene>
<sequence length="72" mass="8477">MSVDYKFSRNHLFFGGYHAASIRRPAYCSVYQRQFFNRLKDLLDFNFYLSRSAVVLPSRSAVVLPSRNRILI</sequence>